<comment type="catalytic activity">
    <reaction evidence="1">
        <text>ATP + protein L-histidine = ADP + protein N-phospho-L-histidine.</text>
        <dbReference type="EC" id="2.7.13.3"/>
    </reaction>
</comment>
<organism evidence="11 12">
    <name type="scientific">Nostocoides japonicum T1-X7</name>
    <dbReference type="NCBI Taxonomy" id="1194083"/>
    <lineage>
        <taxon>Bacteria</taxon>
        <taxon>Bacillati</taxon>
        <taxon>Actinomycetota</taxon>
        <taxon>Actinomycetes</taxon>
        <taxon>Micrococcales</taxon>
        <taxon>Intrasporangiaceae</taxon>
        <taxon>Nostocoides</taxon>
    </lineage>
</organism>
<feature type="domain" description="Histidine kinase/HSP90-like ATPase" evidence="9">
    <location>
        <begin position="288"/>
        <end position="383"/>
    </location>
</feature>
<evidence type="ECO:0000256" key="7">
    <source>
        <dbReference type="ARBA" id="ARBA00022840"/>
    </source>
</evidence>
<comment type="caution">
    <text evidence="11">The sequence shown here is derived from an EMBL/GenBank/DDBJ whole genome shotgun (WGS) entry which is preliminary data.</text>
</comment>
<dbReference type="CDD" id="cd16917">
    <property type="entry name" value="HATPase_UhpB-NarQ-NarX-like"/>
    <property type="match status" value="1"/>
</dbReference>
<sequence length="401" mass="41746">MALLRRHLLDAGLLLLAVAALATSVGQGSSADRIGSVLAAVALVVLLARRRQPLGSAVVAFAIIMVGSQTAPRASGLEFFAILAVFGTVGTLRSRRDAVVAWVLGCATFGTAMARNPSVGGAGDIALTLTFCTVIWGAGLFGAERGRAAALAHARADAVEATRDAEVRDAADHERSRIAAELHDIVSHGLSIVVLQSVAARMALRDGEPEEAVDRRLDAVETTARDALADMRRMLGLIQVGPDSQPVSSPAAGLAELPALVAQLRAAGAHIELETDDDLVVPAGLDATAYRIVQESLTNVVKHAPGAPATVRVHHEGDRLRLSVCNALAGRSADALAGRSADALPGAGRGLIGMRERVDLYDGTLEVGAEGDEFRVVATFPLPASDRRRRGLLRRGAVRPA</sequence>
<dbReference type="PANTHER" id="PTHR24421">
    <property type="entry name" value="NITRATE/NITRITE SENSOR PROTEIN NARX-RELATED"/>
    <property type="match status" value="1"/>
</dbReference>
<gene>
    <name evidence="11" type="ORF">BN12_120014</name>
</gene>
<dbReference type="Pfam" id="PF07730">
    <property type="entry name" value="HisKA_3"/>
    <property type="match status" value="1"/>
</dbReference>
<dbReference type="RefSeq" id="WP_048549918.1">
    <property type="nucleotide sequence ID" value="NZ_HF570958.1"/>
</dbReference>
<protein>
    <recommendedName>
        <fullName evidence="2">histidine kinase</fullName>
        <ecNumber evidence="2">2.7.13.3</ecNumber>
    </recommendedName>
</protein>
<proteinExistence type="predicted"/>
<dbReference type="InterPro" id="IPR036890">
    <property type="entry name" value="HATPase_C_sf"/>
</dbReference>
<dbReference type="EMBL" id="CAJB01000024">
    <property type="protein sequence ID" value="CCH76332.1"/>
    <property type="molecule type" value="Genomic_DNA"/>
</dbReference>
<name>A0A077LUJ5_9MICO</name>
<dbReference type="InterPro" id="IPR011712">
    <property type="entry name" value="Sig_transdc_His_kin_sub3_dim/P"/>
</dbReference>
<keyword evidence="5" id="KW-0547">Nucleotide-binding</keyword>
<evidence type="ECO:0000313" key="12">
    <source>
        <dbReference type="Proteomes" id="UP000035721"/>
    </source>
</evidence>
<evidence type="ECO:0000259" key="10">
    <source>
        <dbReference type="Pfam" id="PF07730"/>
    </source>
</evidence>
<evidence type="ECO:0000256" key="3">
    <source>
        <dbReference type="ARBA" id="ARBA00022553"/>
    </source>
</evidence>
<dbReference type="InterPro" id="IPR003594">
    <property type="entry name" value="HATPase_dom"/>
</dbReference>
<dbReference type="EC" id="2.7.13.3" evidence="2"/>
<evidence type="ECO:0000256" key="5">
    <source>
        <dbReference type="ARBA" id="ARBA00022741"/>
    </source>
</evidence>
<dbReference type="Pfam" id="PF02518">
    <property type="entry name" value="HATPase_c"/>
    <property type="match status" value="1"/>
</dbReference>
<evidence type="ECO:0000256" key="1">
    <source>
        <dbReference type="ARBA" id="ARBA00000085"/>
    </source>
</evidence>
<dbReference type="Proteomes" id="UP000035721">
    <property type="component" value="Unassembled WGS sequence"/>
</dbReference>
<dbReference type="SUPFAM" id="SSF55874">
    <property type="entry name" value="ATPase domain of HSP90 chaperone/DNA topoisomerase II/histidine kinase"/>
    <property type="match status" value="1"/>
</dbReference>
<dbReference type="GO" id="GO:0016020">
    <property type="term" value="C:membrane"/>
    <property type="evidence" value="ECO:0007669"/>
    <property type="project" value="InterPro"/>
</dbReference>
<keyword evidence="6 11" id="KW-0418">Kinase</keyword>
<feature type="domain" description="Signal transduction histidine kinase subgroup 3 dimerisation and phosphoacceptor" evidence="10">
    <location>
        <begin position="174"/>
        <end position="238"/>
    </location>
</feature>
<evidence type="ECO:0000256" key="6">
    <source>
        <dbReference type="ARBA" id="ARBA00022777"/>
    </source>
</evidence>
<dbReference type="Gene3D" id="3.30.565.10">
    <property type="entry name" value="Histidine kinase-like ATPase, C-terminal domain"/>
    <property type="match status" value="1"/>
</dbReference>
<keyword evidence="3" id="KW-0597">Phosphoprotein</keyword>
<keyword evidence="8" id="KW-0902">Two-component regulatory system</keyword>
<accession>A0A077LUJ5</accession>
<evidence type="ECO:0000256" key="8">
    <source>
        <dbReference type="ARBA" id="ARBA00023012"/>
    </source>
</evidence>
<dbReference type="GO" id="GO:0005524">
    <property type="term" value="F:ATP binding"/>
    <property type="evidence" value="ECO:0007669"/>
    <property type="project" value="UniProtKB-KW"/>
</dbReference>
<keyword evidence="12" id="KW-1185">Reference proteome</keyword>
<dbReference type="AlphaFoldDB" id="A0A077LUJ5"/>
<dbReference type="PANTHER" id="PTHR24421:SF10">
    <property type="entry name" value="NITRATE_NITRITE SENSOR PROTEIN NARQ"/>
    <property type="match status" value="1"/>
</dbReference>
<dbReference type="GO" id="GO:0046983">
    <property type="term" value="F:protein dimerization activity"/>
    <property type="evidence" value="ECO:0007669"/>
    <property type="project" value="InterPro"/>
</dbReference>
<dbReference type="STRING" id="1194083.BN12_120014"/>
<dbReference type="InterPro" id="IPR050482">
    <property type="entry name" value="Sensor_HK_TwoCompSys"/>
</dbReference>
<evidence type="ECO:0000313" key="11">
    <source>
        <dbReference type="EMBL" id="CCH76332.1"/>
    </source>
</evidence>
<keyword evidence="4 11" id="KW-0808">Transferase</keyword>
<dbReference type="OrthoDB" id="227596at2"/>
<evidence type="ECO:0000256" key="2">
    <source>
        <dbReference type="ARBA" id="ARBA00012438"/>
    </source>
</evidence>
<reference evidence="11 12" key="1">
    <citation type="journal article" date="2013" name="ISME J.">
        <title>A metabolic model for members of the genus Tetrasphaera involved in enhanced biological phosphorus removal.</title>
        <authorList>
            <person name="Kristiansen R."/>
            <person name="Nguyen H.T.T."/>
            <person name="Saunders A.M."/>
            <person name="Nielsen J.L."/>
            <person name="Wimmer R."/>
            <person name="Le V.Q."/>
            <person name="McIlroy S.J."/>
            <person name="Petrovski S."/>
            <person name="Seviour R.J."/>
            <person name="Calteau A."/>
            <person name="Nielsen K.L."/>
            <person name="Nielsen P.H."/>
        </authorList>
    </citation>
    <scope>NUCLEOTIDE SEQUENCE [LARGE SCALE GENOMIC DNA]</scope>
    <source>
        <strain evidence="11 12">T1-X7</strain>
    </source>
</reference>
<dbReference type="GO" id="GO:0000155">
    <property type="term" value="F:phosphorelay sensor kinase activity"/>
    <property type="evidence" value="ECO:0007669"/>
    <property type="project" value="InterPro"/>
</dbReference>
<keyword evidence="7" id="KW-0067">ATP-binding</keyword>
<evidence type="ECO:0000256" key="4">
    <source>
        <dbReference type="ARBA" id="ARBA00022679"/>
    </source>
</evidence>
<dbReference type="Gene3D" id="1.20.5.1930">
    <property type="match status" value="1"/>
</dbReference>
<evidence type="ECO:0000259" key="9">
    <source>
        <dbReference type="Pfam" id="PF02518"/>
    </source>
</evidence>